<reference evidence="2 3" key="1">
    <citation type="submission" date="2016-06" db="EMBL/GenBank/DDBJ databases">
        <authorList>
            <person name="Kjaerup R.B."/>
            <person name="Dalgaard T.S."/>
            <person name="Juul-Madsen H.R."/>
        </authorList>
    </citation>
    <scope>NUCLEOTIDE SEQUENCE [LARGE SCALE GENOMIC DNA]</scope>
    <source>
        <strain evidence="2 3">DSM 44871</strain>
    </source>
</reference>
<evidence type="ECO:0000256" key="1">
    <source>
        <dbReference type="SAM" id="MobiDB-lite"/>
    </source>
</evidence>
<evidence type="ECO:0000313" key="3">
    <source>
        <dbReference type="Proteomes" id="UP000198864"/>
    </source>
</evidence>
<accession>A0A1C4V3F4</accession>
<sequence>MRPPTSPRCPGRAPSDRPQVAQGMRCLDPLWLDRRMTSLGAGVTTEAPTLLVVADLGDIVPFGAVREYTEALDDVRRVAEALVALQRNRSFRRPRAPGGSSPVLNIVKAMRLASGRGPGHYGTLRVARMRLESPFEVVLTTVANQYSPIAFGVTGIVIVERLVRLVMEWQKHRLEIFQGMDGARASLGGPHHEEAADSIARQVIEPIHRRETWQPEVSDDEIEEAVQSAAGPINRLSRFQLTRVTSSNTGERE</sequence>
<evidence type="ECO:0000313" key="2">
    <source>
        <dbReference type="EMBL" id="SCE78427.1"/>
    </source>
</evidence>
<organism evidence="2 3">
    <name type="scientific">Micromonospora saelicesensis</name>
    <dbReference type="NCBI Taxonomy" id="285676"/>
    <lineage>
        <taxon>Bacteria</taxon>
        <taxon>Bacillati</taxon>
        <taxon>Actinomycetota</taxon>
        <taxon>Actinomycetes</taxon>
        <taxon>Micromonosporales</taxon>
        <taxon>Micromonosporaceae</taxon>
        <taxon>Micromonospora</taxon>
    </lineage>
</organism>
<dbReference type="EMBL" id="FMCR01000001">
    <property type="protein sequence ID" value="SCE78427.1"/>
    <property type="molecule type" value="Genomic_DNA"/>
</dbReference>
<dbReference type="AlphaFoldDB" id="A0A1C4V3F4"/>
<dbReference type="Proteomes" id="UP000198864">
    <property type="component" value="Unassembled WGS sequence"/>
</dbReference>
<proteinExistence type="predicted"/>
<name>A0A1C4V3F4_9ACTN</name>
<feature type="region of interest" description="Disordered" evidence="1">
    <location>
        <begin position="1"/>
        <end position="20"/>
    </location>
</feature>
<gene>
    <name evidence="2" type="ORF">GA0070561_1620</name>
</gene>
<protein>
    <submittedName>
        <fullName evidence="2">Uncharacterized protein</fullName>
    </submittedName>
</protein>